<gene>
    <name evidence="2" type="ORF">Lalb_Chr09g0330171</name>
</gene>
<feature type="domain" description="UspA" evidence="1">
    <location>
        <begin position="10"/>
        <end position="137"/>
    </location>
</feature>
<organism evidence="2 3">
    <name type="scientific">Lupinus albus</name>
    <name type="common">White lupine</name>
    <name type="synonym">Lupinus termis</name>
    <dbReference type="NCBI Taxonomy" id="3870"/>
    <lineage>
        <taxon>Eukaryota</taxon>
        <taxon>Viridiplantae</taxon>
        <taxon>Streptophyta</taxon>
        <taxon>Embryophyta</taxon>
        <taxon>Tracheophyta</taxon>
        <taxon>Spermatophyta</taxon>
        <taxon>Magnoliopsida</taxon>
        <taxon>eudicotyledons</taxon>
        <taxon>Gunneridae</taxon>
        <taxon>Pentapetalae</taxon>
        <taxon>rosids</taxon>
        <taxon>fabids</taxon>
        <taxon>Fabales</taxon>
        <taxon>Fabaceae</taxon>
        <taxon>Papilionoideae</taxon>
        <taxon>50 kb inversion clade</taxon>
        <taxon>genistoids sensu lato</taxon>
        <taxon>core genistoids</taxon>
        <taxon>Genisteae</taxon>
        <taxon>Lupinus</taxon>
    </lineage>
</organism>
<dbReference type="Gene3D" id="3.40.50.620">
    <property type="entry name" value="HUPs"/>
    <property type="match status" value="1"/>
</dbReference>
<evidence type="ECO:0000313" key="2">
    <source>
        <dbReference type="EMBL" id="KAE9607452.1"/>
    </source>
</evidence>
<dbReference type="SUPFAM" id="SSF52402">
    <property type="entry name" value="Adenine nucleotide alpha hydrolases-like"/>
    <property type="match status" value="1"/>
</dbReference>
<evidence type="ECO:0000259" key="1">
    <source>
        <dbReference type="Pfam" id="PF00582"/>
    </source>
</evidence>
<name>A0A6A4Q171_LUPAL</name>
<dbReference type="InterPro" id="IPR014729">
    <property type="entry name" value="Rossmann-like_a/b/a_fold"/>
</dbReference>
<accession>A0A6A4Q171</accession>
<dbReference type="CDD" id="cd23659">
    <property type="entry name" value="USP_At3g01520-like"/>
    <property type="match status" value="1"/>
</dbReference>
<dbReference type="OrthoDB" id="843225at2759"/>
<reference evidence="3" key="1">
    <citation type="journal article" date="2020" name="Nat. Commun.">
        <title>Genome sequence of the cluster root forming white lupin.</title>
        <authorList>
            <person name="Hufnagel B."/>
            <person name="Marques A."/>
            <person name="Soriano A."/>
            <person name="Marques L."/>
            <person name="Divol F."/>
            <person name="Doumas P."/>
            <person name="Sallet E."/>
            <person name="Mancinotti D."/>
            <person name="Carrere S."/>
            <person name="Marande W."/>
            <person name="Arribat S."/>
            <person name="Keller J."/>
            <person name="Huneau C."/>
            <person name="Blein T."/>
            <person name="Aime D."/>
            <person name="Laguerre M."/>
            <person name="Taylor J."/>
            <person name="Schubert V."/>
            <person name="Nelson M."/>
            <person name="Geu-Flores F."/>
            <person name="Crespi M."/>
            <person name="Gallardo-Guerrero K."/>
            <person name="Delaux P.-M."/>
            <person name="Salse J."/>
            <person name="Berges H."/>
            <person name="Guyot R."/>
            <person name="Gouzy J."/>
            <person name="Peret B."/>
        </authorList>
    </citation>
    <scope>NUCLEOTIDE SEQUENCE [LARGE SCALE GENOMIC DNA]</scope>
    <source>
        <strain evidence="3">cv. Amiga</strain>
    </source>
</reference>
<dbReference type="Pfam" id="PF00582">
    <property type="entry name" value="Usp"/>
    <property type="match status" value="1"/>
</dbReference>
<dbReference type="Proteomes" id="UP000447434">
    <property type="component" value="Chromosome 9"/>
</dbReference>
<dbReference type="PANTHER" id="PTHR46553">
    <property type="entry name" value="ADENINE NUCLEOTIDE ALPHA HYDROLASES-LIKE SUPERFAMILY PROTEIN"/>
    <property type="match status" value="1"/>
</dbReference>
<comment type="caution">
    <text evidence="2">The sequence shown here is derived from an EMBL/GenBank/DDBJ whole genome shotgun (WGS) entry which is preliminary data.</text>
</comment>
<dbReference type="PANTHER" id="PTHR46553:SF3">
    <property type="entry name" value="ADENINE NUCLEOTIDE ALPHA HYDROLASES-LIKE SUPERFAMILY PROTEIN"/>
    <property type="match status" value="1"/>
</dbReference>
<dbReference type="InterPro" id="IPR006016">
    <property type="entry name" value="UspA"/>
</dbReference>
<dbReference type="AlphaFoldDB" id="A0A6A4Q171"/>
<protein>
    <submittedName>
        <fullName evidence="2">Putative rossmann-like alpha/beta/alpha sandwich protein</fullName>
    </submittedName>
</protein>
<evidence type="ECO:0000313" key="3">
    <source>
        <dbReference type="Proteomes" id="UP000447434"/>
    </source>
</evidence>
<sequence>MASCSEKAVMVLAIDEHEHSSYALGWTLDRFFTPFGSDAPFKLVIVNAKSSPPIAVSMAGPGALGTEFFPTVEVQLKQLADQITEKARQICATKLVNEVEVEVIEGDARNVLCDAVERHQASVLVLGSHGYGAIKRYPFN</sequence>
<keyword evidence="3" id="KW-1185">Reference proteome</keyword>
<proteinExistence type="predicted"/>
<dbReference type="EMBL" id="WOCE01000009">
    <property type="protein sequence ID" value="KAE9607452.1"/>
    <property type="molecule type" value="Genomic_DNA"/>
</dbReference>